<comment type="caution">
    <text evidence="1">The sequence shown here is derived from an EMBL/GenBank/DDBJ whole genome shotgun (WGS) entry which is preliminary data.</text>
</comment>
<dbReference type="Proteomes" id="UP000593562">
    <property type="component" value="Unassembled WGS sequence"/>
</dbReference>
<evidence type="ECO:0000313" key="1">
    <source>
        <dbReference type="EMBL" id="KAF5752731.1"/>
    </source>
</evidence>
<dbReference type="AlphaFoldDB" id="A0A7J7E2G9"/>
<dbReference type="InParanoid" id="A0A7J7E2G9"/>
<proteinExistence type="predicted"/>
<sequence length="51" mass="5964">MNIFLGRLLLGRDDKVEGLVREGALRTIVRVLLRMNRLARHHFVADICHLR</sequence>
<reference evidence="1 2" key="1">
    <citation type="journal article" date="2020" name="Nat. Commun.">
        <title>Genome of Tripterygium wilfordii and identification of cytochrome P450 involved in triptolide biosynthesis.</title>
        <authorList>
            <person name="Tu L."/>
            <person name="Su P."/>
            <person name="Zhang Z."/>
            <person name="Gao L."/>
            <person name="Wang J."/>
            <person name="Hu T."/>
            <person name="Zhou J."/>
            <person name="Zhang Y."/>
            <person name="Zhao Y."/>
            <person name="Liu Y."/>
            <person name="Song Y."/>
            <person name="Tong Y."/>
            <person name="Lu Y."/>
            <person name="Yang J."/>
            <person name="Xu C."/>
            <person name="Jia M."/>
            <person name="Peters R.J."/>
            <person name="Huang L."/>
            <person name="Gao W."/>
        </authorList>
    </citation>
    <scope>NUCLEOTIDE SEQUENCE [LARGE SCALE GENOMIC DNA]</scope>
    <source>
        <strain evidence="2">cv. XIE 37</strain>
        <tissue evidence="1">Leaf</tissue>
    </source>
</reference>
<evidence type="ECO:0000313" key="2">
    <source>
        <dbReference type="Proteomes" id="UP000593562"/>
    </source>
</evidence>
<gene>
    <name evidence="1" type="ORF">HS088_TW01G00648</name>
</gene>
<name>A0A7J7E2G9_TRIWF</name>
<keyword evidence="2" id="KW-1185">Reference proteome</keyword>
<accession>A0A7J7E2G9</accession>
<dbReference type="EMBL" id="JAAARO010000001">
    <property type="protein sequence ID" value="KAF5752731.1"/>
    <property type="molecule type" value="Genomic_DNA"/>
</dbReference>
<organism evidence="1 2">
    <name type="scientific">Tripterygium wilfordii</name>
    <name type="common">Thunder God vine</name>
    <dbReference type="NCBI Taxonomy" id="458696"/>
    <lineage>
        <taxon>Eukaryota</taxon>
        <taxon>Viridiplantae</taxon>
        <taxon>Streptophyta</taxon>
        <taxon>Embryophyta</taxon>
        <taxon>Tracheophyta</taxon>
        <taxon>Spermatophyta</taxon>
        <taxon>Magnoliopsida</taxon>
        <taxon>eudicotyledons</taxon>
        <taxon>Gunneridae</taxon>
        <taxon>Pentapetalae</taxon>
        <taxon>rosids</taxon>
        <taxon>fabids</taxon>
        <taxon>Celastrales</taxon>
        <taxon>Celastraceae</taxon>
        <taxon>Tripterygium</taxon>
    </lineage>
</organism>
<protein>
    <submittedName>
        <fullName evidence="1">Uncharacterized protein</fullName>
    </submittedName>
</protein>